<name>A0A5A9G5F0_AZOLI</name>
<evidence type="ECO:0000259" key="3">
    <source>
        <dbReference type="PROSITE" id="PS50862"/>
    </source>
</evidence>
<dbReference type="Proteomes" id="UP000324927">
    <property type="component" value="Unassembled WGS sequence"/>
</dbReference>
<dbReference type="AlphaFoldDB" id="A0A5A9G5F0"/>
<dbReference type="Pfam" id="PF13393">
    <property type="entry name" value="tRNA-synt_His"/>
    <property type="match status" value="1"/>
</dbReference>
<accession>A0A5A9G5F0</accession>
<dbReference type="PROSITE" id="PS50862">
    <property type="entry name" value="AA_TRNA_LIGASE_II"/>
    <property type="match status" value="1"/>
</dbReference>
<dbReference type="InterPro" id="IPR006195">
    <property type="entry name" value="aa-tRNA-synth_II"/>
</dbReference>
<dbReference type="InterPro" id="IPR041715">
    <property type="entry name" value="HisRS-like_core"/>
</dbReference>
<proteinExistence type="predicted"/>
<protein>
    <recommendedName>
        <fullName evidence="2">Histidine--tRNA ligase</fullName>
    </recommendedName>
</protein>
<dbReference type="InterPro" id="IPR004516">
    <property type="entry name" value="HisRS/HisZ"/>
</dbReference>
<dbReference type="SUPFAM" id="SSF55681">
    <property type="entry name" value="Class II aaRS and biotin synthetases"/>
    <property type="match status" value="1"/>
</dbReference>
<dbReference type="GO" id="GO:0006427">
    <property type="term" value="P:histidyl-tRNA aminoacylation"/>
    <property type="evidence" value="ECO:0007669"/>
    <property type="project" value="TreeGrafter"/>
</dbReference>
<feature type="domain" description="Aminoacyl-transfer RNA synthetases class-II family profile" evidence="3">
    <location>
        <begin position="10"/>
        <end position="120"/>
    </location>
</feature>
<sequence length="197" mass="22563">MSSIACGGRFTEAGFEEIILPSICEAETFLRKIGPDKEGQMWTFEDRGGRKVCLIPEVTGMIQKLWREEWAIARGRKEPRRLFYAQRCYRYERPQRGRYREFTQFGIEILNGDCAMDREEATGLLRACLDSFEGLEWVYSDGVKRGLSYYVEDGFEAECPALGAQKQIAGGGRYAEGIGWAIGIDRLMLGWRPELFD</sequence>
<gene>
    <name evidence="4" type="ORF">FZ942_33230</name>
</gene>
<comment type="subunit">
    <text evidence="1">Homodimer.</text>
</comment>
<keyword evidence="5" id="KW-1185">Reference proteome</keyword>
<comment type="caution">
    <text evidence="4">The sequence shown here is derived from an EMBL/GenBank/DDBJ whole genome shotgun (WGS) entry which is preliminary data.</text>
</comment>
<evidence type="ECO:0000256" key="2">
    <source>
        <dbReference type="ARBA" id="ARBA00017399"/>
    </source>
</evidence>
<dbReference type="GO" id="GO:0004821">
    <property type="term" value="F:histidine-tRNA ligase activity"/>
    <property type="evidence" value="ECO:0007669"/>
    <property type="project" value="TreeGrafter"/>
</dbReference>
<dbReference type="PANTHER" id="PTHR43707">
    <property type="entry name" value="HISTIDYL-TRNA SYNTHETASE"/>
    <property type="match status" value="1"/>
</dbReference>
<dbReference type="PANTHER" id="PTHR43707:SF1">
    <property type="entry name" value="HISTIDINE--TRNA LIGASE, MITOCHONDRIAL-RELATED"/>
    <property type="match status" value="1"/>
</dbReference>
<dbReference type="Gene3D" id="3.30.930.10">
    <property type="entry name" value="Bira Bifunctional Protein, Domain 2"/>
    <property type="match status" value="2"/>
</dbReference>
<dbReference type="Gene3D" id="3.30.240.30">
    <property type="match status" value="1"/>
</dbReference>
<dbReference type="OrthoDB" id="9800814at2"/>
<evidence type="ECO:0000256" key="1">
    <source>
        <dbReference type="ARBA" id="ARBA00011738"/>
    </source>
</evidence>
<dbReference type="EMBL" id="VTTN01000027">
    <property type="protein sequence ID" value="KAA0588469.1"/>
    <property type="molecule type" value="Genomic_DNA"/>
</dbReference>
<organism evidence="4 5">
    <name type="scientific">Azospirillum lipoferum</name>
    <dbReference type="NCBI Taxonomy" id="193"/>
    <lineage>
        <taxon>Bacteria</taxon>
        <taxon>Pseudomonadati</taxon>
        <taxon>Pseudomonadota</taxon>
        <taxon>Alphaproteobacteria</taxon>
        <taxon>Rhodospirillales</taxon>
        <taxon>Azospirillaceae</taxon>
        <taxon>Azospirillum</taxon>
    </lineage>
</organism>
<dbReference type="InterPro" id="IPR045864">
    <property type="entry name" value="aa-tRNA-synth_II/BPL/LPL"/>
</dbReference>
<evidence type="ECO:0000313" key="5">
    <source>
        <dbReference type="Proteomes" id="UP000324927"/>
    </source>
</evidence>
<evidence type="ECO:0000313" key="4">
    <source>
        <dbReference type="EMBL" id="KAA0588469.1"/>
    </source>
</evidence>
<reference evidence="4 5" key="1">
    <citation type="submission" date="2019-08" db="EMBL/GenBank/DDBJ databases">
        <authorList>
            <person name="Grouzdev D."/>
            <person name="Tikhonova E."/>
            <person name="Kravchenko I."/>
        </authorList>
    </citation>
    <scope>NUCLEOTIDE SEQUENCE [LARGE SCALE GENOMIC DNA]</scope>
    <source>
        <strain evidence="4 5">59b</strain>
    </source>
</reference>
<dbReference type="GO" id="GO:0005737">
    <property type="term" value="C:cytoplasm"/>
    <property type="evidence" value="ECO:0007669"/>
    <property type="project" value="InterPro"/>
</dbReference>